<evidence type="ECO:0000256" key="4">
    <source>
        <dbReference type="ARBA" id="ARBA00023136"/>
    </source>
</evidence>
<dbReference type="CDD" id="cd06257">
    <property type="entry name" value="DnaJ"/>
    <property type="match status" value="1"/>
</dbReference>
<dbReference type="PANTHER" id="PTHR44653">
    <property type="entry name" value="DNAJ HOMOLOG SUBFAMILY C MEMBER 1"/>
    <property type="match status" value="1"/>
</dbReference>
<gene>
    <name evidence="10" type="ORF">DEBR0S5_06370G</name>
</gene>
<dbReference type="InterPro" id="IPR036869">
    <property type="entry name" value="J_dom_sf"/>
</dbReference>
<proteinExistence type="predicted"/>
<keyword evidence="11" id="KW-1185">Reference proteome</keyword>
<evidence type="ECO:0000259" key="9">
    <source>
        <dbReference type="PROSITE" id="PS50076"/>
    </source>
</evidence>
<organism evidence="10 11">
    <name type="scientific">Dekkera bruxellensis</name>
    <name type="common">Brettanomyces custersii</name>
    <dbReference type="NCBI Taxonomy" id="5007"/>
    <lineage>
        <taxon>Eukaryota</taxon>
        <taxon>Fungi</taxon>
        <taxon>Dikarya</taxon>
        <taxon>Ascomycota</taxon>
        <taxon>Saccharomycotina</taxon>
        <taxon>Pichiomycetes</taxon>
        <taxon>Pichiales</taxon>
        <taxon>Pichiaceae</taxon>
        <taxon>Brettanomyces</taxon>
    </lineage>
</organism>
<evidence type="ECO:0000256" key="3">
    <source>
        <dbReference type="ARBA" id="ARBA00022989"/>
    </source>
</evidence>
<name>A0A7D9D0G0_DEKBR</name>
<evidence type="ECO:0000256" key="7">
    <source>
        <dbReference type="SAM" id="Phobius"/>
    </source>
</evidence>
<dbReference type="PANTHER" id="PTHR44653:SF2">
    <property type="entry name" value="DNAJ HOMOLOG SUBFAMILY C MEMBER 1"/>
    <property type="match status" value="1"/>
</dbReference>
<feature type="transmembrane region" description="Helical" evidence="7">
    <location>
        <begin position="141"/>
        <end position="160"/>
    </location>
</feature>
<dbReference type="GO" id="GO:0012505">
    <property type="term" value="C:endomembrane system"/>
    <property type="evidence" value="ECO:0007669"/>
    <property type="project" value="UniProtKB-SubCell"/>
</dbReference>
<dbReference type="SMART" id="SM00271">
    <property type="entry name" value="DnaJ"/>
    <property type="match status" value="1"/>
</dbReference>
<feature type="signal peptide" evidence="8">
    <location>
        <begin position="1"/>
        <end position="20"/>
    </location>
</feature>
<dbReference type="SUPFAM" id="SSF46565">
    <property type="entry name" value="Chaperone J-domain"/>
    <property type="match status" value="1"/>
</dbReference>
<dbReference type="Proteomes" id="UP000478008">
    <property type="component" value="Unassembled WGS sequence"/>
</dbReference>
<keyword evidence="2 8" id="KW-0732">Signal</keyword>
<dbReference type="EMBL" id="CABFWN010000005">
    <property type="protein sequence ID" value="VUG19576.1"/>
    <property type="molecule type" value="Genomic_DNA"/>
</dbReference>
<dbReference type="PROSITE" id="PS51257">
    <property type="entry name" value="PROKAR_LIPOPROTEIN"/>
    <property type="match status" value="1"/>
</dbReference>
<evidence type="ECO:0000256" key="5">
    <source>
        <dbReference type="ARBA" id="ARBA00037847"/>
    </source>
</evidence>
<evidence type="ECO:0000256" key="2">
    <source>
        <dbReference type="ARBA" id="ARBA00022729"/>
    </source>
</evidence>
<feature type="chain" id="PRO_5028893194" evidence="8">
    <location>
        <begin position="21"/>
        <end position="367"/>
    </location>
</feature>
<keyword evidence="1 7" id="KW-0812">Transmembrane</keyword>
<keyword evidence="4 7" id="KW-0472">Membrane</keyword>
<dbReference type="InterPro" id="IPR052606">
    <property type="entry name" value="DnaJ_domain_protein"/>
</dbReference>
<evidence type="ECO:0000256" key="6">
    <source>
        <dbReference type="SAM" id="MobiDB-lite"/>
    </source>
</evidence>
<evidence type="ECO:0000256" key="1">
    <source>
        <dbReference type="ARBA" id="ARBA00022692"/>
    </source>
</evidence>
<sequence>MKMWSLIYIWLFVLSAACFASQFSPEDEEIFAVQSKLVEESGKKDYNFYKFLRLPKGPKSGSAEIEKHYKQLARKWHPDKFRDAKKKKRAEMRFQKLSLVIGILRNHEKKQRYDYYLNREFPQYNEKTGEYTFGHRIKPTLVAAVCIVMFLVSVFQYIILSVNRRQSQKRMGQLVNNVRMEAAEYQQGDSAAAGGSIPSFKTEIVHYNNKLFVVKPDTSVWYYNKPLPTPEDVKSSYQELSEAFEMKKEEKVQGNRRSRRAALKKRKKDEESEENEQQRKQEELPLVKVEVDDVEPVKLTQLVLVKLLILPFKVVGSIFKSGEKTREDKKESPKPNRQGNLDEVKNGKVKLDSGIVIGGRKGRKGRR</sequence>
<feature type="compositionally biased region" description="Basic residues" evidence="6">
    <location>
        <begin position="254"/>
        <end position="267"/>
    </location>
</feature>
<evidence type="ECO:0000256" key="8">
    <source>
        <dbReference type="SAM" id="SignalP"/>
    </source>
</evidence>
<feature type="region of interest" description="Disordered" evidence="6">
    <location>
        <begin position="248"/>
        <end position="281"/>
    </location>
</feature>
<dbReference type="Gene3D" id="1.10.287.110">
    <property type="entry name" value="DnaJ domain"/>
    <property type="match status" value="1"/>
</dbReference>
<feature type="domain" description="J" evidence="9">
    <location>
        <begin position="47"/>
        <end position="117"/>
    </location>
</feature>
<accession>A0A7D9D0G0</accession>
<feature type="region of interest" description="Disordered" evidence="6">
    <location>
        <begin position="322"/>
        <end position="347"/>
    </location>
</feature>
<protein>
    <submittedName>
        <fullName evidence="10">DEBR0S5_06370g1_1</fullName>
    </submittedName>
</protein>
<dbReference type="Pfam" id="PF00226">
    <property type="entry name" value="DnaJ"/>
    <property type="match status" value="1"/>
</dbReference>
<dbReference type="PROSITE" id="PS50076">
    <property type="entry name" value="DNAJ_2"/>
    <property type="match status" value="1"/>
</dbReference>
<evidence type="ECO:0000313" key="11">
    <source>
        <dbReference type="Proteomes" id="UP000478008"/>
    </source>
</evidence>
<reference evidence="10 11" key="1">
    <citation type="submission" date="2019-07" db="EMBL/GenBank/DDBJ databases">
        <authorList>
            <person name="Friedrich A."/>
            <person name="Schacherer J."/>
        </authorList>
    </citation>
    <scope>NUCLEOTIDE SEQUENCE [LARGE SCALE GENOMIC DNA]</scope>
</reference>
<dbReference type="AlphaFoldDB" id="A0A7D9D0G0"/>
<comment type="subcellular location">
    <subcellularLocation>
        <location evidence="5">Endomembrane system</location>
        <topology evidence="5">Single-pass membrane protein</topology>
    </subcellularLocation>
</comment>
<evidence type="ECO:0000313" key="10">
    <source>
        <dbReference type="EMBL" id="VUG19576.1"/>
    </source>
</evidence>
<keyword evidence="3 7" id="KW-1133">Transmembrane helix</keyword>
<dbReference type="InterPro" id="IPR001623">
    <property type="entry name" value="DnaJ_domain"/>
</dbReference>